<comment type="caution">
    <text evidence="6">The sequence shown here is derived from an EMBL/GenBank/DDBJ whole genome shotgun (WGS) entry which is preliminary data.</text>
</comment>
<evidence type="ECO:0000256" key="3">
    <source>
        <dbReference type="ARBA" id="ARBA00023163"/>
    </source>
</evidence>
<dbReference type="InterPro" id="IPR000792">
    <property type="entry name" value="Tscrpt_reg_LuxR_C"/>
</dbReference>
<keyword evidence="2" id="KW-0238">DNA-binding</keyword>
<dbReference type="PROSITE" id="PS50043">
    <property type="entry name" value="HTH_LUXR_2"/>
    <property type="match status" value="1"/>
</dbReference>
<feature type="region of interest" description="Disordered" evidence="4">
    <location>
        <begin position="47"/>
        <end position="67"/>
    </location>
</feature>
<feature type="domain" description="HTH luxR-type" evidence="5">
    <location>
        <begin position="60"/>
        <end position="125"/>
    </location>
</feature>
<dbReference type="PROSITE" id="PS00622">
    <property type="entry name" value="HTH_LUXR_1"/>
    <property type="match status" value="1"/>
</dbReference>
<accession>A0ABX0BI03</accession>
<evidence type="ECO:0000313" key="7">
    <source>
        <dbReference type="Proteomes" id="UP000470404"/>
    </source>
</evidence>
<dbReference type="Gene3D" id="1.10.10.10">
    <property type="entry name" value="Winged helix-like DNA-binding domain superfamily/Winged helix DNA-binding domain"/>
    <property type="match status" value="1"/>
</dbReference>
<evidence type="ECO:0000313" key="6">
    <source>
        <dbReference type="EMBL" id="NEC55024.1"/>
    </source>
</evidence>
<reference evidence="6 7" key="1">
    <citation type="submission" date="2020-01" db="EMBL/GenBank/DDBJ databases">
        <title>Insect and environment-associated Actinomycetes.</title>
        <authorList>
            <person name="Currrie C."/>
            <person name="Chevrette M."/>
            <person name="Carlson C."/>
            <person name="Stubbendieck R."/>
            <person name="Wendt-Pienkowski E."/>
        </authorList>
    </citation>
    <scope>NUCLEOTIDE SEQUENCE [LARGE SCALE GENOMIC DNA]</scope>
    <source>
        <strain evidence="6 7">SID8386</strain>
    </source>
</reference>
<dbReference type="SMART" id="SM00421">
    <property type="entry name" value="HTH_LUXR"/>
    <property type="match status" value="1"/>
</dbReference>
<organism evidence="6 7">
    <name type="scientific">Amycolatopsis rubida</name>
    <dbReference type="NCBI Taxonomy" id="112413"/>
    <lineage>
        <taxon>Bacteria</taxon>
        <taxon>Bacillati</taxon>
        <taxon>Actinomycetota</taxon>
        <taxon>Actinomycetes</taxon>
        <taxon>Pseudonocardiales</taxon>
        <taxon>Pseudonocardiaceae</taxon>
        <taxon>Amycolatopsis</taxon>
    </lineage>
</organism>
<dbReference type="InterPro" id="IPR016032">
    <property type="entry name" value="Sig_transdc_resp-reg_C-effctor"/>
</dbReference>
<evidence type="ECO:0000259" key="5">
    <source>
        <dbReference type="PROSITE" id="PS50043"/>
    </source>
</evidence>
<evidence type="ECO:0000256" key="4">
    <source>
        <dbReference type="SAM" id="MobiDB-lite"/>
    </source>
</evidence>
<dbReference type="CDD" id="cd06170">
    <property type="entry name" value="LuxR_C_like"/>
    <property type="match status" value="1"/>
</dbReference>
<keyword evidence="3" id="KW-0804">Transcription</keyword>
<dbReference type="InterPro" id="IPR036388">
    <property type="entry name" value="WH-like_DNA-bd_sf"/>
</dbReference>
<dbReference type="PRINTS" id="PR00038">
    <property type="entry name" value="HTHLUXR"/>
</dbReference>
<proteinExistence type="predicted"/>
<protein>
    <submittedName>
        <fullName evidence="6">Response regulator transcription factor</fullName>
    </submittedName>
</protein>
<sequence length="143" mass="15291">MRASNLDGWGDIEGVISSLRNAVESQQAAIDKLQHLHSLFPDPVPVAKSEFSGNPAAPPEVRESASFTKRQAEVLDLLARGASNRRIGRALGIKEQTVKAHVHAVFLKLGATHRTEAVSLAYRLGILSTGDGSGWQAARSDIA</sequence>
<dbReference type="SUPFAM" id="SSF46894">
    <property type="entry name" value="C-terminal effector domain of the bipartite response regulators"/>
    <property type="match status" value="1"/>
</dbReference>
<dbReference type="PANTHER" id="PTHR44688:SF16">
    <property type="entry name" value="DNA-BINDING TRANSCRIPTIONAL ACTIVATOR DEVR_DOSR"/>
    <property type="match status" value="1"/>
</dbReference>
<name>A0ABX0BI03_9PSEU</name>
<evidence type="ECO:0000256" key="1">
    <source>
        <dbReference type="ARBA" id="ARBA00023015"/>
    </source>
</evidence>
<dbReference type="PANTHER" id="PTHR44688">
    <property type="entry name" value="DNA-BINDING TRANSCRIPTIONAL ACTIVATOR DEVR_DOSR"/>
    <property type="match status" value="1"/>
</dbReference>
<dbReference type="EMBL" id="JAAGNC010000037">
    <property type="protein sequence ID" value="NEC55024.1"/>
    <property type="molecule type" value="Genomic_DNA"/>
</dbReference>
<dbReference type="Pfam" id="PF00196">
    <property type="entry name" value="GerE"/>
    <property type="match status" value="1"/>
</dbReference>
<gene>
    <name evidence="6" type="ORF">G3I59_05285</name>
</gene>
<evidence type="ECO:0000256" key="2">
    <source>
        <dbReference type="ARBA" id="ARBA00023125"/>
    </source>
</evidence>
<keyword evidence="7" id="KW-1185">Reference proteome</keyword>
<dbReference type="Proteomes" id="UP000470404">
    <property type="component" value="Unassembled WGS sequence"/>
</dbReference>
<dbReference type="RefSeq" id="WP_161269328.1">
    <property type="nucleotide sequence ID" value="NZ_JAAGNC010000037.1"/>
</dbReference>
<keyword evidence="1" id="KW-0805">Transcription regulation</keyword>